<protein>
    <recommendedName>
        <fullName evidence="12">DEUBAD domain-containing protein</fullName>
    </recommendedName>
</protein>
<evidence type="ECO:0000256" key="6">
    <source>
        <dbReference type="ARBA" id="ARBA00022833"/>
    </source>
</evidence>
<dbReference type="GO" id="GO:0045944">
    <property type="term" value="P:positive regulation of transcription by RNA polymerase II"/>
    <property type="evidence" value="ECO:0007669"/>
    <property type="project" value="TreeGrafter"/>
</dbReference>
<feature type="region of interest" description="Disordered" evidence="11">
    <location>
        <begin position="394"/>
        <end position="416"/>
    </location>
</feature>
<comment type="caution">
    <text evidence="13">The sequence shown here is derived from an EMBL/GenBank/DDBJ whole genome shotgun (WGS) entry which is preliminary data.</text>
</comment>
<feature type="compositionally biased region" description="Polar residues" evidence="11">
    <location>
        <begin position="1154"/>
        <end position="1164"/>
    </location>
</feature>
<feature type="compositionally biased region" description="Low complexity" evidence="11">
    <location>
        <begin position="451"/>
        <end position="464"/>
    </location>
</feature>
<keyword evidence="4" id="KW-0479">Metal-binding</keyword>
<feature type="region of interest" description="Disordered" evidence="11">
    <location>
        <begin position="1549"/>
        <end position="1593"/>
    </location>
</feature>
<comment type="similarity">
    <text evidence="2">Belongs to the Asx family.</text>
</comment>
<comment type="subcellular location">
    <subcellularLocation>
        <location evidence="1">Nucleus</location>
    </subcellularLocation>
</comment>
<evidence type="ECO:0000256" key="4">
    <source>
        <dbReference type="ARBA" id="ARBA00022723"/>
    </source>
</evidence>
<evidence type="ECO:0000256" key="3">
    <source>
        <dbReference type="ARBA" id="ARBA00022491"/>
    </source>
</evidence>
<feature type="region of interest" description="Disordered" evidence="11">
    <location>
        <begin position="1150"/>
        <end position="1171"/>
    </location>
</feature>
<dbReference type="Pfam" id="PF13922">
    <property type="entry name" value="PHD_3"/>
    <property type="match status" value="1"/>
</dbReference>
<dbReference type="Proteomes" id="UP001075354">
    <property type="component" value="Chromosome 9"/>
</dbReference>
<feature type="region of interest" description="Disordered" evidence="11">
    <location>
        <begin position="612"/>
        <end position="642"/>
    </location>
</feature>
<keyword evidence="6" id="KW-0862">Zinc</keyword>
<evidence type="ECO:0000256" key="5">
    <source>
        <dbReference type="ARBA" id="ARBA00022771"/>
    </source>
</evidence>
<dbReference type="PANTHER" id="PTHR13578:SF20">
    <property type="entry name" value="POLYCOMB PROTEIN ASX"/>
    <property type="match status" value="1"/>
</dbReference>
<feature type="region of interest" description="Disordered" evidence="11">
    <location>
        <begin position="57"/>
        <end position="90"/>
    </location>
</feature>
<gene>
    <name evidence="13" type="ORF">ONE63_010470</name>
</gene>
<dbReference type="PROSITE" id="PS51916">
    <property type="entry name" value="DEUBAD"/>
    <property type="match status" value="1"/>
</dbReference>
<dbReference type="GO" id="GO:0008270">
    <property type="term" value="F:zinc ion binding"/>
    <property type="evidence" value="ECO:0007669"/>
    <property type="project" value="UniProtKB-KW"/>
</dbReference>
<dbReference type="EMBL" id="JAPTSV010000009">
    <property type="protein sequence ID" value="KAJ1523920.1"/>
    <property type="molecule type" value="Genomic_DNA"/>
</dbReference>
<evidence type="ECO:0000256" key="7">
    <source>
        <dbReference type="ARBA" id="ARBA00023015"/>
    </source>
</evidence>
<feature type="compositionally biased region" description="Acidic residues" evidence="11">
    <location>
        <begin position="1004"/>
        <end position="1030"/>
    </location>
</feature>
<reference evidence="13" key="1">
    <citation type="submission" date="2022-12" db="EMBL/GenBank/DDBJ databases">
        <title>Chromosome-level genome assembly of the bean flower thrips Megalurothrips usitatus.</title>
        <authorList>
            <person name="Ma L."/>
            <person name="Liu Q."/>
            <person name="Li H."/>
            <person name="Cai W."/>
        </authorList>
    </citation>
    <scope>NUCLEOTIDE SEQUENCE</scope>
    <source>
        <strain evidence="13">Cailab_2022a</strain>
    </source>
</reference>
<feature type="compositionally biased region" description="Basic and acidic residues" evidence="11">
    <location>
        <begin position="620"/>
        <end position="632"/>
    </location>
</feature>
<feature type="coiled-coil region" evidence="10">
    <location>
        <begin position="1067"/>
        <end position="1094"/>
    </location>
</feature>
<feature type="region of interest" description="Disordered" evidence="11">
    <location>
        <begin position="451"/>
        <end position="474"/>
    </location>
</feature>
<feature type="region of interest" description="Disordered" evidence="11">
    <location>
        <begin position="1278"/>
        <end position="1314"/>
    </location>
</feature>
<dbReference type="GO" id="GO:0009887">
    <property type="term" value="P:animal organ morphogenesis"/>
    <property type="evidence" value="ECO:0007669"/>
    <property type="project" value="TreeGrafter"/>
</dbReference>
<dbReference type="InterPro" id="IPR026905">
    <property type="entry name" value="ASX-like_PHD"/>
</dbReference>
<keyword evidence="3" id="KW-0678">Repressor</keyword>
<feature type="compositionally biased region" description="Low complexity" evidence="11">
    <location>
        <begin position="1477"/>
        <end position="1486"/>
    </location>
</feature>
<dbReference type="GO" id="GO:0035517">
    <property type="term" value="C:PR-DUB complex"/>
    <property type="evidence" value="ECO:0007669"/>
    <property type="project" value="TreeGrafter"/>
</dbReference>
<feature type="region of interest" description="Disordered" evidence="11">
    <location>
        <begin position="834"/>
        <end position="863"/>
    </location>
</feature>
<organism evidence="13 14">
    <name type="scientific">Megalurothrips usitatus</name>
    <name type="common">bean blossom thrips</name>
    <dbReference type="NCBI Taxonomy" id="439358"/>
    <lineage>
        <taxon>Eukaryota</taxon>
        <taxon>Metazoa</taxon>
        <taxon>Ecdysozoa</taxon>
        <taxon>Arthropoda</taxon>
        <taxon>Hexapoda</taxon>
        <taxon>Insecta</taxon>
        <taxon>Pterygota</taxon>
        <taxon>Neoptera</taxon>
        <taxon>Paraneoptera</taxon>
        <taxon>Thysanoptera</taxon>
        <taxon>Terebrantia</taxon>
        <taxon>Thripoidea</taxon>
        <taxon>Thripidae</taxon>
        <taxon>Megalurothrips</taxon>
    </lineage>
</organism>
<evidence type="ECO:0000256" key="11">
    <source>
        <dbReference type="SAM" id="MobiDB-lite"/>
    </source>
</evidence>
<dbReference type="GO" id="GO:0003677">
    <property type="term" value="F:DNA binding"/>
    <property type="evidence" value="ECO:0007669"/>
    <property type="project" value="InterPro"/>
</dbReference>
<keyword evidence="7" id="KW-0805">Transcription regulation</keyword>
<evidence type="ECO:0000256" key="8">
    <source>
        <dbReference type="ARBA" id="ARBA00023163"/>
    </source>
</evidence>
<accession>A0AAV7XH65</accession>
<feature type="region of interest" description="Disordered" evidence="11">
    <location>
        <begin position="1001"/>
        <end position="1066"/>
    </location>
</feature>
<name>A0AAV7XH65_9NEOP</name>
<keyword evidence="5" id="KW-0863">Zinc-finger</keyword>
<evidence type="ECO:0000256" key="9">
    <source>
        <dbReference type="ARBA" id="ARBA00023242"/>
    </source>
</evidence>
<evidence type="ECO:0000313" key="13">
    <source>
        <dbReference type="EMBL" id="KAJ1523920.1"/>
    </source>
</evidence>
<evidence type="ECO:0000313" key="14">
    <source>
        <dbReference type="Proteomes" id="UP001075354"/>
    </source>
</evidence>
<feature type="region of interest" description="Disordered" evidence="11">
    <location>
        <begin position="1472"/>
        <end position="1491"/>
    </location>
</feature>
<evidence type="ECO:0000256" key="1">
    <source>
        <dbReference type="ARBA" id="ARBA00004123"/>
    </source>
</evidence>
<dbReference type="GO" id="GO:0003682">
    <property type="term" value="F:chromatin binding"/>
    <property type="evidence" value="ECO:0007669"/>
    <property type="project" value="TreeGrafter"/>
</dbReference>
<feature type="region of interest" description="Disordered" evidence="11">
    <location>
        <begin position="686"/>
        <end position="708"/>
    </location>
</feature>
<feature type="compositionally biased region" description="Acidic residues" evidence="11">
    <location>
        <begin position="686"/>
        <end position="697"/>
    </location>
</feature>
<feature type="compositionally biased region" description="Polar residues" evidence="11">
    <location>
        <begin position="396"/>
        <end position="407"/>
    </location>
</feature>
<feature type="compositionally biased region" description="Basic residues" evidence="11">
    <location>
        <begin position="76"/>
        <end position="90"/>
    </location>
</feature>
<evidence type="ECO:0000256" key="10">
    <source>
        <dbReference type="SAM" id="Coils"/>
    </source>
</evidence>
<dbReference type="Pfam" id="PF13919">
    <property type="entry name" value="ASXH"/>
    <property type="match status" value="1"/>
</dbReference>
<evidence type="ECO:0000259" key="12">
    <source>
        <dbReference type="PROSITE" id="PS51916"/>
    </source>
</evidence>
<dbReference type="InterPro" id="IPR028020">
    <property type="entry name" value="ASX_DEUBAD_dom"/>
</dbReference>
<keyword evidence="10" id="KW-0175">Coiled coil</keyword>
<keyword evidence="9" id="KW-0539">Nucleus</keyword>
<keyword evidence="14" id="KW-1185">Reference proteome</keyword>
<dbReference type="InterPro" id="IPR044867">
    <property type="entry name" value="DEUBAD_dom"/>
</dbReference>
<keyword evidence="8" id="KW-0804">Transcription</keyword>
<feature type="compositionally biased region" description="Low complexity" evidence="11">
    <location>
        <begin position="1511"/>
        <end position="1530"/>
    </location>
</feature>
<evidence type="ECO:0000256" key="2">
    <source>
        <dbReference type="ARBA" id="ARBA00006391"/>
    </source>
</evidence>
<feature type="compositionally biased region" description="Polar residues" evidence="11">
    <location>
        <begin position="57"/>
        <end position="75"/>
    </location>
</feature>
<feature type="region of interest" description="Disordered" evidence="11">
    <location>
        <begin position="1334"/>
        <end position="1353"/>
    </location>
</feature>
<feature type="region of interest" description="Disordered" evidence="11">
    <location>
        <begin position="1497"/>
        <end position="1532"/>
    </location>
</feature>
<dbReference type="PANTHER" id="PTHR13578">
    <property type="entry name" value="ADDITIONAL SEX COMBS LIKE PROTEIN ASXL"/>
    <property type="match status" value="1"/>
</dbReference>
<dbReference type="InterPro" id="IPR024811">
    <property type="entry name" value="ASX/ASX-like"/>
</dbReference>
<proteinExistence type="inferred from homology"/>
<feature type="compositionally biased region" description="Basic and acidic residues" evidence="11">
    <location>
        <begin position="834"/>
        <end position="862"/>
    </location>
</feature>
<sequence>MEAAEGSDGDALLEAVEPLALPEVGDTVTYSEASMDPRVSVTQVPISLLSASQTKAACSHQPSMQSPVTAYNKRTSGSKHALRQQAKRRRKNTTIAAGLHHVSPSLARVNAKAFQAHHTVQHQPYRSPSQTASKVQTIELGKAKEDPEVIDLLNEEEEVVVLPDIGVQFDHDEDEVEETEEPEEFEDAEGGEERHRLIYGGVAHQSTMREVLASIPGFRMRRNKRGLKRNTKTQKLSAAAQLRQTEEGLIDLETPDSILVNTNLRALLNKHTLSMLPPLYQHKLTQLLPSVDRVLYSSGLSKIAPSGLNNEFFARACHEWRDRLSEGEFTSENQQRLRAEAEREKNRLDPWKLKHFEPIWGWRHRTTLPPQPIPAPHQPESVVENVTRAPIRTTIKLRNTASASSTPEKPVPAPAPVDPVQLARRLRSDGAVTRAVSNYRHVVASAANAAASSAAPVNSSTTNAVSSAPPQVSLASSTSTATSQAISTFATPSKSAIDPLKPTLQLLKISSESTKVSSKSSKAILEVPVSTDVFTTRAPPLTLSISLVPTETSVSSKSVTISSPESETMTVIKNEQGVEVKRESSLKEAVEANVESEMDVDEGKVQIFQCSEPDTNSQKRSREGDGDELEGRKKLRSSITQLSCPSPSLFSPEIIAETRRESICDDDASDPAEMVTVEGDAISGCDETEAEAEESFLSEDRTTDDVSSMEMDISQTSIKMSPTPDHDRDTDEEGCAAVSVLPSSHFENSKTDPIKENSSCIAVDSSVDVSLKTEHSEEECKDSVHPKYDFSDLGEHSGLGKNVEDFAEEKLDTACDIGEQNKSTMFKLECHKDQTSIKDDDKTSKDQENHSFESTGDLDKSGDSVQLIEKTGITNFDSLCPNSMSSVCDDVVKSSLDGTEKTVEDEGIEEDDKDMELGSKLDDRTGSSDIEEVEEEEDFEVKTNEAFSEESQECNIFNLSGAKLFKDSVNVCGSLEQKPEDNLLDSYADADELVQHRIQNEIQTENDETGDVSDASDDVEDSQEVPEDVSDIGSPDCDVSLGKPYMDASDLSSTSAPQIDSDWDGVDSSTEKLLEDLEAQAANVSNEGTDALSECNVLAVPTHEMEVGHVAGAFSSTTSLPVPALVPCVSRSNDLPTNSKHIPINDMVREPKNSSESVAGTSPEQFPEVPSERVKLELEVTLTPDVNTSTEGAVSSSSTAHTTMANVLPPTTIVCLPSAMSNTAPSIRPNATAPLVPPNTGIVVRAAGSGVVSTSALPYIALSSNTSLRAITTSTPTLLQAAPQFRPKQRNKESAQTGKGRRNNPSKPPPGAVNLERSYQICQAVIQNSPNRDQLRFQLKPPPSLLASGPGKTSADIPLEKVASTQTQYGAVSSSRGPRNVSPNIPPTANSGLNAGPALIVKQGKTRQQSPSAPVLVRHVFTSQQGIPVTMAVNVLPQSQSSTSTEGGENIAPAVGQMAQYILLQRTDQRALKRGTPPRASSAPPSNNQVISGVAGAARGRPSSVDADCSQPHQQVYGQQQGPSPGVQAVTRSGQEGYSVPALPDHIPGAYPQVILHGPGQAQGQVSGGGSTGHSGQALQEQHHQDTGSDANGSKNDCSCNLKAMIMCKQCGAFCHDDCIGPMHLCVMCYVSH</sequence>
<feature type="domain" description="DEUBAD" evidence="12">
    <location>
        <begin position="255"/>
        <end position="365"/>
    </location>
</feature>